<sequence>MSCRIYDGYTINDSIHIGGTEFVIGHNPKSVLPYVVWECLNENNYYWGKYVKDRTIAEHELLNRAINACNRQERF</sequence>
<dbReference type="EMBL" id="JBBMEZ010000009">
    <property type="protein sequence ID" value="MEQ2469630.1"/>
    <property type="molecule type" value="Genomic_DNA"/>
</dbReference>
<accession>A0ABV1F8D7</accession>
<keyword evidence="2" id="KW-1185">Reference proteome</keyword>
<organism evidence="1 2">
    <name type="scientific">Ruminococcoides intestinale</name>
    <dbReference type="NCBI Taxonomy" id="3133162"/>
    <lineage>
        <taxon>Bacteria</taxon>
        <taxon>Bacillati</taxon>
        <taxon>Bacillota</taxon>
        <taxon>Clostridia</taxon>
        <taxon>Eubacteriales</taxon>
        <taxon>Oscillospiraceae</taxon>
        <taxon>Ruminococcoides</taxon>
    </lineage>
</organism>
<dbReference type="Proteomes" id="UP001490816">
    <property type="component" value="Unassembled WGS sequence"/>
</dbReference>
<protein>
    <submittedName>
        <fullName evidence="1">Uncharacterized protein</fullName>
    </submittedName>
</protein>
<reference evidence="1 2" key="1">
    <citation type="submission" date="2024-03" db="EMBL/GenBank/DDBJ databases">
        <title>Human intestinal bacterial collection.</title>
        <authorList>
            <person name="Pauvert C."/>
            <person name="Hitch T.C.A."/>
            <person name="Clavel T."/>
        </authorList>
    </citation>
    <scope>NUCLEOTIDE SEQUENCE [LARGE SCALE GENOMIC DNA]</scope>
    <source>
        <strain evidence="1 2">CLA-JM-H38</strain>
    </source>
</reference>
<evidence type="ECO:0000313" key="2">
    <source>
        <dbReference type="Proteomes" id="UP001490816"/>
    </source>
</evidence>
<comment type="caution">
    <text evidence="1">The sequence shown here is derived from an EMBL/GenBank/DDBJ whole genome shotgun (WGS) entry which is preliminary data.</text>
</comment>
<name>A0ABV1F8D7_9FIRM</name>
<dbReference type="RefSeq" id="WP_117950467.1">
    <property type="nucleotide sequence ID" value="NZ_JBBMEZ010000009.1"/>
</dbReference>
<evidence type="ECO:0000313" key="1">
    <source>
        <dbReference type="EMBL" id="MEQ2469630.1"/>
    </source>
</evidence>
<proteinExistence type="predicted"/>
<gene>
    <name evidence="1" type="ORF">WMO39_04685</name>
</gene>